<dbReference type="GO" id="GO:0008270">
    <property type="term" value="F:zinc ion binding"/>
    <property type="evidence" value="ECO:0007669"/>
    <property type="project" value="UniProtKB-KW"/>
</dbReference>
<accession>A0A3M7QNV7</accession>
<dbReference type="EMBL" id="REGN01005511">
    <property type="protein sequence ID" value="RNA13086.1"/>
    <property type="molecule type" value="Genomic_DNA"/>
</dbReference>
<dbReference type="SUPFAM" id="SSF57756">
    <property type="entry name" value="Retrovirus zinc finger-like domains"/>
    <property type="match status" value="1"/>
</dbReference>
<protein>
    <recommendedName>
        <fullName evidence="2">CCHC-type domain-containing protein</fullName>
    </recommendedName>
</protein>
<name>A0A3M7QNV7_BRAPC</name>
<keyword evidence="4" id="KW-1185">Reference proteome</keyword>
<keyword evidence="1" id="KW-0862">Zinc</keyword>
<evidence type="ECO:0000313" key="3">
    <source>
        <dbReference type="EMBL" id="RNA13086.1"/>
    </source>
</evidence>
<dbReference type="Gene3D" id="4.10.60.10">
    <property type="entry name" value="Zinc finger, CCHC-type"/>
    <property type="match status" value="1"/>
</dbReference>
<feature type="non-terminal residue" evidence="3">
    <location>
        <position position="1"/>
    </location>
</feature>
<organism evidence="3 4">
    <name type="scientific">Brachionus plicatilis</name>
    <name type="common">Marine rotifer</name>
    <name type="synonym">Brachionus muelleri</name>
    <dbReference type="NCBI Taxonomy" id="10195"/>
    <lineage>
        <taxon>Eukaryota</taxon>
        <taxon>Metazoa</taxon>
        <taxon>Spiralia</taxon>
        <taxon>Gnathifera</taxon>
        <taxon>Rotifera</taxon>
        <taxon>Eurotatoria</taxon>
        <taxon>Monogononta</taxon>
        <taxon>Pseudotrocha</taxon>
        <taxon>Ploima</taxon>
        <taxon>Brachionidae</taxon>
        <taxon>Brachionus</taxon>
    </lineage>
</organism>
<reference evidence="3 4" key="1">
    <citation type="journal article" date="2018" name="Sci. Rep.">
        <title>Genomic signatures of local adaptation to the degree of environmental predictability in rotifers.</title>
        <authorList>
            <person name="Franch-Gras L."/>
            <person name="Hahn C."/>
            <person name="Garcia-Roger E.M."/>
            <person name="Carmona M.J."/>
            <person name="Serra M."/>
            <person name="Gomez A."/>
        </authorList>
    </citation>
    <scope>NUCLEOTIDE SEQUENCE [LARGE SCALE GENOMIC DNA]</scope>
    <source>
        <strain evidence="3">HYR1</strain>
    </source>
</reference>
<evidence type="ECO:0000313" key="4">
    <source>
        <dbReference type="Proteomes" id="UP000276133"/>
    </source>
</evidence>
<proteinExistence type="predicted"/>
<evidence type="ECO:0000259" key="2">
    <source>
        <dbReference type="PROSITE" id="PS50158"/>
    </source>
</evidence>
<comment type="caution">
    <text evidence="3">The sequence shown here is derived from an EMBL/GenBank/DDBJ whole genome shotgun (WGS) entry which is preliminary data.</text>
</comment>
<sequence>DNENGRSKASLEFLRKLVIIHTSITKSALVVATPQHLAIKAYGEPNEDIDLIVKDRFIKNVPVPFVQLESRKNPPDTSYDALNPVIEALKVAESCQANETLSNQNRLNPQWNVSDTNQLTQRTYDYCRICRQPGHWAKNCPQSKFNQNKQNYHVNNPSISNTWERCKNYNDTLLPISATLETCNGGAVQVIGKSTCTLKLRNFETRV</sequence>
<keyword evidence="1" id="KW-0863">Zinc-finger</keyword>
<dbReference type="InterPro" id="IPR001878">
    <property type="entry name" value="Znf_CCHC"/>
</dbReference>
<keyword evidence="1" id="KW-0479">Metal-binding</keyword>
<gene>
    <name evidence="3" type="ORF">BpHYR1_031291</name>
</gene>
<feature type="non-terminal residue" evidence="3">
    <location>
        <position position="207"/>
    </location>
</feature>
<dbReference type="Proteomes" id="UP000276133">
    <property type="component" value="Unassembled WGS sequence"/>
</dbReference>
<evidence type="ECO:0000256" key="1">
    <source>
        <dbReference type="PROSITE-ProRule" id="PRU00047"/>
    </source>
</evidence>
<dbReference type="SMART" id="SM00343">
    <property type="entry name" value="ZnF_C2HC"/>
    <property type="match status" value="1"/>
</dbReference>
<dbReference type="PROSITE" id="PS50158">
    <property type="entry name" value="ZF_CCHC"/>
    <property type="match status" value="1"/>
</dbReference>
<dbReference type="GO" id="GO:0003676">
    <property type="term" value="F:nucleic acid binding"/>
    <property type="evidence" value="ECO:0007669"/>
    <property type="project" value="InterPro"/>
</dbReference>
<dbReference type="AlphaFoldDB" id="A0A3M7QNV7"/>
<feature type="domain" description="CCHC-type" evidence="2">
    <location>
        <begin position="127"/>
        <end position="142"/>
    </location>
</feature>
<dbReference type="Pfam" id="PF00098">
    <property type="entry name" value="zf-CCHC"/>
    <property type="match status" value="1"/>
</dbReference>
<dbReference type="InterPro" id="IPR036875">
    <property type="entry name" value="Znf_CCHC_sf"/>
</dbReference>